<gene>
    <name evidence="4" type="ORF">A9B99_11350</name>
</gene>
<dbReference type="InterPro" id="IPR050807">
    <property type="entry name" value="TransReg_Diox_bact_type"/>
</dbReference>
<dbReference type="Proteomes" id="UP000078225">
    <property type="component" value="Unassembled WGS sequence"/>
</dbReference>
<protein>
    <submittedName>
        <fullName evidence="4">DNA-binding protein</fullName>
    </submittedName>
</protein>
<dbReference type="PANTHER" id="PTHR46797">
    <property type="entry name" value="HTH-TYPE TRANSCRIPTIONAL REGULATOR"/>
    <property type="match status" value="1"/>
</dbReference>
<dbReference type="EMBL" id="LYRP01000033">
    <property type="protein sequence ID" value="OAT76040.1"/>
    <property type="molecule type" value="Genomic_DNA"/>
</dbReference>
<dbReference type="GO" id="GO:0005829">
    <property type="term" value="C:cytosol"/>
    <property type="evidence" value="ECO:0007669"/>
    <property type="project" value="TreeGrafter"/>
</dbReference>
<dbReference type="InterPro" id="IPR025698">
    <property type="entry name" value="2TM_dom"/>
</dbReference>
<keyword evidence="2" id="KW-0472">Membrane</keyword>
<dbReference type="InterPro" id="IPR001387">
    <property type="entry name" value="Cro/C1-type_HTH"/>
</dbReference>
<dbReference type="Gene3D" id="1.10.260.40">
    <property type="entry name" value="lambda repressor-like DNA-binding domains"/>
    <property type="match status" value="1"/>
</dbReference>
<keyword evidence="1 4" id="KW-0238">DNA-binding</keyword>
<accession>A0A1B7L0Y3</accession>
<dbReference type="GO" id="GO:0003677">
    <property type="term" value="F:DNA binding"/>
    <property type="evidence" value="ECO:0007669"/>
    <property type="project" value="UniProtKB-KW"/>
</dbReference>
<dbReference type="GO" id="GO:0003700">
    <property type="term" value="F:DNA-binding transcription factor activity"/>
    <property type="evidence" value="ECO:0007669"/>
    <property type="project" value="TreeGrafter"/>
</dbReference>
<reference evidence="5" key="1">
    <citation type="submission" date="2016-05" db="EMBL/GenBank/DDBJ databases">
        <authorList>
            <person name="Behera P."/>
            <person name="Vaishampayan P."/>
            <person name="Singh N."/>
            <person name="Raina V."/>
            <person name="Suar M."/>
            <person name="Pattnaik A."/>
            <person name="Rastogi G."/>
        </authorList>
    </citation>
    <scope>NUCLEOTIDE SEQUENCE [LARGE SCALE GENOMIC DNA]</scope>
    <source>
        <strain evidence="5">MP23</strain>
    </source>
</reference>
<sequence>MQYNNIKALRLARGWSQEQLAALSALSVRTIQRIENGEQASIETMSALAAVFECQVAELMSQADERSEPAEEGADQRVLSANARLDEESRFLRSLFTWAVICGGLAVINLLTSHEILWFLWPLGIWGGLLLVRGCRVFVLHDWLVRRRQRRLQQLLRK</sequence>
<dbReference type="Pfam" id="PF13239">
    <property type="entry name" value="2TM"/>
    <property type="match status" value="1"/>
</dbReference>
<dbReference type="SMART" id="SM00530">
    <property type="entry name" value="HTH_XRE"/>
    <property type="match status" value="1"/>
</dbReference>
<dbReference type="STRING" id="1691903.A9B99_11350"/>
<keyword evidence="2" id="KW-1133">Transmembrane helix</keyword>
<evidence type="ECO:0000313" key="4">
    <source>
        <dbReference type="EMBL" id="OAT76040.1"/>
    </source>
</evidence>
<keyword evidence="5" id="KW-1185">Reference proteome</keyword>
<comment type="caution">
    <text evidence="4">The sequence shown here is derived from an EMBL/GenBank/DDBJ whole genome shotgun (WGS) entry which is preliminary data.</text>
</comment>
<dbReference type="RefSeq" id="WP_064599313.1">
    <property type="nucleotide sequence ID" value="NZ_JBDJAE010000004.1"/>
</dbReference>
<proteinExistence type="predicted"/>
<name>A0A1B7L0Y3_9ENTR</name>
<dbReference type="SUPFAM" id="SSF47413">
    <property type="entry name" value="lambda repressor-like DNA-binding domains"/>
    <property type="match status" value="1"/>
</dbReference>
<evidence type="ECO:0000259" key="3">
    <source>
        <dbReference type="PROSITE" id="PS50943"/>
    </source>
</evidence>
<dbReference type="Pfam" id="PF01381">
    <property type="entry name" value="HTH_3"/>
    <property type="match status" value="1"/>
</dbReference>
<keyword evidence="2" id="KW-0812">Transmembrane</keyword>
<dbReference type="CDD" id="cd00093">
    <property type="entry name" value="HTH_XRE"/>
    <property type="match status" value="1"/>
</dbReference>
<organism evidence="4 5">
    <name type="scientific">Mangrovibacter phragmitis</name>
    <dbReference type="NCBI Taxonomy" id="1691903"/>
    <lineage>
        <taxon>Bacteria</taxon>
        <taxon>Pseudomonadati</taxon>
        <taxon>Pseudomonadota</taxon>
        <taxon>Gammaproteobacteria</taxon>
        <taxon>Enterobacterales</taxon>
        <taxon>Enterobacteriaceae</taxon>
        <taxon>Mangrovibacter</taxon>
    </lineage>
</organism>
<evidence type="ECO:0000313" key="5">
    <source>
        <dbReference type="Proteomes" id="UP000078225"/>
    </source>
</evidence>
<evidence type="ECO:0000256" key="2">
    <source>
        <dbReference type="SAM" id="Phobius"/>
    </source>
</evidence>
<dbReference type="PANTHER" id="PTHR46797:SF1">
    <property type="entry name" value="METHYLPHOSPHONATE SYNTHASE"/>
    <property type="match status" value="1"/>
</dbReference>
<dbReference type="OrthoDB" id="21915at2"/>
<feature type="transmembrane region" description="Helical" evidence="2">
    <location>
        <begin position="123"/>
        <end position="145"/>
    </location>
</feature>
<feature type="transmembrane region" description="Helical" evidence="2">
    <location>
        <begin position="91"/>
        <end position="111"/>
    </location>
</feature>
<dbReference type="AlphaFoldDB" id="A0A1B7L0Y3"/>
<evidence type="ECO:0000256" key="1">
    <source>
        <dbReference type="ARBA" id="ARBA00023125"/>
    </source>
</evidence>
<dbReference type="PROSITE" id="PS50943">
    <property type="entry name" value="HTH_CROC1"/>
    <property type="match status" value="1"/>
</dbReference>
<feature type="domain" description="HTH cro/C1-type" evidence="3">
    <location>
        <begin position="6"/>
        <end position="59"/>
    </location>
</feature>
<dbReference type="InterPro" id="IPR010982">
    <property type="entry name" value="Lambda_DNA-bd_dom_sf"/>
</dbReference>